<dbReference type="Proteomes" id="UP000439903">
    <property type="component" value="Unassembled WGS sequence"/>
</dbReference>
<dbReference type="GO" id="GO:0005737">
    <property type="term" value="C:cytoplasm"/>
    <property type="evidence" value="ECO:0007669"/>
    <property type="project" value="InterPro"/>
</dbReference>
<feature type="domain" description="Glycolipid transfer protein" evidence="1">
    <location>
        <begin position="3"/>
        <end position="91"/>
    </location>
</feature>
<dbReference type="SUPFAM" id="SSF110004">
    <property type="entry name" value="Glycolipid transfer protein, GLTP"/>
    <property type="match status" value="1"/>
</dbReference>
<organism evidence="2 3">
    <name type="scientific">Gigaspora margarita</name>
    <dbReference type="NCBI Taxonomy" id="4874"/>
    <lineage>
        <taxon>Eukaryota</taxon>
        <taxon>Fungi</taxon>
        <taxon>Fungi incertae sedis</taxon>
        <taxon>Mucoromycota</taxon>
        <taxon>Glomeromycotina</taxon>
        <taxon>Glomeromycetes</taxon>
        <taxon>Diversisporales</taxon>
        <taxon>Gigasporaceae</taxon>
        <taxon>Gigaspora</taxon>
    </lineage>
</organism>
<dbReference type="OrthoDB" id="205255at2759"/>
<dbReference type="EMBL" id="WTPW01001418">
    <property type="protein sequence ID" value="KAF0436936.1"/>
    <property type="molecule type" value="Genomic_DNA"/>
</dbReference>
<comment type="caution">
    <text evidence="2">The sequence shown here is derived from an EMBL/GenBank/DDBJ whole genome shotgun (WGS) entry which is preliminary data.</text>
</comment>
<dbReference type="Pfam" id="PF08718">
    <property type="entry name" value="GLTP"/>
    <property type="match status" value="1"/>
</dbReference>
<proteinExistence type="predicted"/>
<reference evidence="2 3" key="1">
    <citation type="journal article" date="2019" name="Environ. Microbiol.">
        <title>At the nexus of three kingdoms: the genome of the mycorrhizal fungus Gigaspora margarita provides insights into plant, endobacterial and fungal interactions.</title>
        <authorList>
            <person name="Venice F."/>
            <person name="Ghignone S."/>
            <person name="Salvioli di Fossalunga A."/>
            <person name="Amselem J."/>
            <person name="Novero M."/>
            <person name="Xianan X."/>
            <person name="Sedzielewska Toro K."/>
            <person name="Morin E."/>
            <person name="Lipzen A."/>
            <person name="Grigoriev I.V."/>
            <person name="Henrissat B."/>
            <person name="Martin F.M."/>
            <person name="Bonfante P."/>
        </authorList>
    </citation>
    <scope>NUCLEOTIDE SEQUENCE [LARGE SCALE GENOMIC DNA]</scope>
    <source>
        <strain evidence="2 3">BEG34</strain>
    </source>
</reference>
<dbReference type="GO" id="GO:0120013">
    <property type="term" value="F:lipid transfer activity"/>
    <property type="evidence" value="ECO:0007669"/>
    <property type="project" value="InterPro"/>
</dbReference>
<evidence type="ECO:0000313" key="2">
    <source>
        <dbReference type="EMBL" id="KAF0436936.1"/>
    </source>
</evidence>
<dbReference type="InterPro" id="IPR036497">
    <property type="entry name" value="GLTP_sf"/>
</dbReference>
<protein>
    <submittedName>
        <fullName evidence="2">Glycolipid transfer protein</fullName>
    </submittedName>
</protein>
<evidence type="ECO:0000259" key="1">
    <source>
        <dbReference type="Pfam" id="PF08718"/>
    </source>
</evidence>
<gene>
    <name evidence="2" type="ORF">F8M41_004564</name>
</gene>
<sequence length="93" mass="10881">MSKQLRERYEHYVSKNITLEKLIKHDESEHKTKHVHTLVLLTRQIEIITVGLRRPLDDPNEELAVSSTGSYKKSLEPYHSIIIRPIFKVSCLT</sequence>
<dbReference type="InterPro" id="IPR014830">
    <property type="entry name" value="Glycolipid_transfer_prot_dom"/>
</dbReference>
<dbReference type="AlphaFoldDB" id="A0A8H3XAA1"/>
<dbReference type="Gene3D" id="1.10.3520.10">
    <property type="entry name" value="Glycolipid transfer protein"/>
    <property type="match status" value="1"/>
</dbReference>
<keyword evidence="3" id="KW-1185">Reference proteome</keyword>
<name>A0A8H3XAA1_GIGMA</name>
<accession>A0A8H3XAA1</accession>
<evidence type="ECO:0000313" key="3">
    <source>
        <dbReference type="Proteomes" id="UP000439903"/>
    </source>
</evidence>